<gene>
    <name evidence="2" type="ORF">B4098_0334</name>
</gene>
<dbReference type="Proteomes" id="UP000075288">
    <property type="component" value="Unassembled WGS sequence"/>
</dbReference>
<name>A0A150JW01_HEYCO</name>
<evidence type="ECO:0000313" key="3">
    <source>
        <dbReference type="Proteomes" id="UP000075288"/>
    </source>
</evidence>
<comment type="caution">
    <text evidence="2">The sequence shown here is derived from an EMBL/GenBank/DDBJ whole genome shotgun (WGS) entry which is preliminary data.</text>
</comment>
<sequence>MFRRAGQHKIEMEGALSIDPNDPKTIIREHREASKPELVFRARPEYKILYSLVNEQNEPEIDIHFGFKLIIQGANVVNIDIIGDIHGCMAEFRKLTEKMDYQWENGIPVHPAGRLLGFVGDLTDRGPASLEVADTVYRLWKKKLGLYVPGNHCNKLYRYFLGRNVQQKHGLETTVAELEALPVKERERHSKQFMELYEKSPLYLVLDGGKLVIAHAGIRRKDIGKMNKPVQTFVLYGDITGETNPDGTPVRRDWAKNDEGEGWIVYGHTPVKEPRFSGHTVNIDTGCVFGGKLTALRYPEIETVSVPSLMPYVGEKFRTFA</sequence>
<feature type="domain" description="Calcineurin-like phosphoesterase" evidence="1">
    <location>
        <begin position="78"/>
        <end position="271"/>
    </location>
</feature>
<accession>A0A150JW01</accession>
<dbReference type="InterPro" id="IPR041780">
    <property type="entry name" value="MPP_PrpE-like"/>
</dbReference>
<dbReference type="Gene3D" id="3.60.21.10">
    <property type="match status" value="1"/>
</dbReference>
<proteinExistence type="predicted"/>
<dbReference type="PANTHER" id="PTHR42850:SF7">
    <property type="entry name" value="BIS(5'-NUCLEOSYL)-TETRAPHOSPHATASE PRPE [ASYMMETRICAL]"/>
    <property type="match status" value="1"/>
</dbReference>
<evidence type="ECO:0000313" key="2">
    <source>
        <dbReference type="EMBL" id="KYC60934.1"/>
    </source>
</evidence>
<dbReference type="InterPro" id="IPR004843">
    <property type="entry name" value="Calcineurin-like_PHP"/>
</dbReference>
<dbReference type="EMBL" id="LQYG01000081">
    <property type="protein sequence ID" value="KYC60934.1"/>
    <property type="molecule type" value="Genomic_DNA"/>
</dbReference>
<reference evidence="2 3" key="1">
    <citation type="submission" date="2016-01" db="EMBL/GenBank/DDBJ databases">
        <title>Genome Sequences of Twelve Sporeforming Bacillus Species Isolated from Foods.</title>
        <authorList>
            <person name="Berendsen E.M."/>
            <person name="Wells-Bennik M.H."/>
            <person name="Krawcyk A.O."/>
            <person name="De Jong A."/>
            <person name="Holsappel S."/>
            <person name="Eijlander R.T."/>
            <person name="Kuipers O.P."/>
        </authorList>
    </citation>
    <scope>NUCLEOTIDE SEQUENCE [LARGE SCALE GENOMIC DNA]</scope>
    <source>
        <strain evidence="2 3">B4098</strain>
    </source>
</reference>
<organism evidence="2 3">
    <name type="scientific">Heyndrickxia coagulans</name>
    <name type="common">Weizmannia coagulans</name>
    <dbReference type="NCBI Taxonomy" id="1398"/>
    <lineage>
        <taxon>Bacteria</taxon>
        <taxon>Bacillati</taxon>
        <taxon>Bacillota</taxon>
        <taxon>Bacilli</taxon>
        <taxon>Bacillales</taxon>
        <taxon>Bacillaceae</taxon>
        <taxon>Heyndrickxia</taxon>
    </lineage>
</organism>
<dbReference type="CDD" id="cd07423">
    <property type="entry name" value="MPP_Prp_like"/>
    <property type="match status" value="1"/>
</dbReference>
<dbReference type="PATRIC" id="fig|1398.26.peg.552"/>
<dbReference type="GO" id="GO:0016791">
    <property type="term" value="F:phosphatase activity"/>
    <property type="evidence" value="ECO:0007669"/>
    <property type="project" value="TreeGrafter"/>
</dbReference>
<dbReference type="NCBIfam" id="NF010148">
    <property type="entry name" value="PRK13625.1"/>
    <property type="match status" value="1"/>
</dbReference>
<dbReference type="AlphaFoldDB" id="A0A150JW01"/>
<dbReference type="PANTHER" id="PTHR42850">
    <property type="entry name" value="METALLOPHOSPHOESTERASE"/>
    <property type="match status" value="1"/>
</dbReference>
<dbReference type="SUPFAM" id="SSF56300">
    <property type="entry name" value="Metallo-dependent phosphatases"/>
    <property type="match status" value="1"/>
</dbReference>
<dbReference type="GO" id="GO:0005737">
    <property type="term" value="C:cytoplasm"/>
    <property type="evidence" value="ECO:0007669"/>
    <property type="project" value="TreeGrafter"/>
</dbReference>
<dbReference type="InterPro" id="IPR050126">
    <property type="entry name" value="Ap4A_hydrolase"/>
</dbReference>
<dbReference type="InterPro" id="IPR029052">
    <property type="entry name" value="Metallo-depent_PP-like"/>
</dbReference>
<dbReference type="Pfam" id="PF00149">
    <property type="entry name" value="Metallophos"/>
    <property type="match status" value="1"/>
</dbReference>
<evidence type="ECO:0000259" key="1">
    <source>
        <dbReference type="Pfam" id="PF00149"/>
    </source>
</evidence>
<protein>
    <recommendedName>
        <fullName evidence="1">Calcineurin-like phosphoesterase domain-containing protein</fullName>
    </recommendedName>
</protein>